<accession>A0A0B6YXC9</accession>
<feature type="compositionally biased region" description="Polar residues" evidence="1">
    <location>
        <begin position="14"/>
        <end position="31"/>
    </location>
</feature>
<name>A0A0B6YXC9_9EUPU</name>
<dbReference type="AlphaFoldDB" id="A0A0B6YXC9"/>
<organism evidence="2">
    <name type="scientific">Arion vulgaris</name>
    <dbReference type="NCBI Taxonomy" id="1028688"/>
    <lineage>
        <taxon>Eukaryota</taxon>
        <taxon>Metazoa</taxon>
        <taxon>Spiralia</taxon>
        <taxon>Lophotrochozoa</taxon>
        <taxon>Mollusca</taxon>
        <taxon>Gastropoda</taxon>
        <taxon>Heterobranchia</taxon>
        <taxon>Euthyneura</taxon>
        <taxon>Panpulmonata</taxon>
        <taxon>Eupulmonata</taxon>
        <taxon>Stylommatophora</taxon>
        <taxon>Helicina</taxon>
        <taxon>Arionoidea</taxon>
        <taxon>Arionidae</taxon>
        <taxon>Arion</taxon>
    </lineage>
</organism>
<evidence type="ECO:0000313" key="2">
    <source>
        <dbReference type="EMBL" id="CEK60165.1"/>
    </source>
</evidence>
<reference evidence="2" key="1">
    <citation type="submission" date="2014-12" db="EMBL/GenBank/DDBJ databases">
        <title>Insight into the proteome of Arion vulgaris.</title>
        <authorList>
            <person name="Aradska J."/>
            <person name="Bulat T."/>
            <person name="Smidak R."/>
            <person name="Sarate P."/>
            <person name="Gangsoo J."/>
            <person name="Sialana F."/>
            <person name="Bilban M."/>
            <person name="Lubec G."/>
        </authorList>
    </citation>
    <scope>NUCLEOTIDE SEQUENCE</scope>
    <source>
        <tissue evidence="2">Skin</tissue>
    </source>
</reference>
<proteinExistence type="predicted"/>
<dbReference type="EMBL" id="HACG01013300">
    <property type="protein sequence ID" value="CEK60165.1"/>
    <property type="molecule type" value="Transcribed_RNA"/>
</dbReference>
<sequence length="76" mass="8497">SKQSKDNQDDIHPNDNNIQIEQNTLNTNSSTSKYNIDTNYITTASSNDGVHPETTSIEINKVNINDMITLDSVQED</sequence>
<evidence type="ECO:0000256" key="1">
    <source>
        <dbReference type="SAM" id="MobiDB-lite"/>
    </source>
</evidence>
<feature type="non-terminal residue" evidence="2">
    <location>
        <position position="76"/>
    </location>
</feature>
<feature type="non-terminal residue" evidence="2">
    <location>
        <position position="1"/>
    </location>
</feature>
<protein>
    <submittedName>
        <fullName evidence="2">Uncharacterized protein</fullName>
    </submittedName>
</protein>
<feature type="region of interest" description="Disordered" evidence="1">
    <location>
        <begin position="1"/>
        <end position="31"/>
    </location>
</feature>
<gene>
    <name evidence="2" type="primary">ORF38598</name>
</gene>
<feature type="compositionally biased region" description="Basic and acidic residues" evidence="1">
    <location>
        <begin position="1"/>
        <end position="13"/>
    </location>
</feature>